<reference evidence="2 3" key="1">
    <citation type="submission" date="2020-01" db="EMBL/GenBank/DDBJ databases">
        <title>Genome sequence of Arachis hypogaea, cultivar Shitouqi.</title>
        <authorList>
            <person name="Zhuang W."/>
            <person name="Chen H."/>
            <person name="Varshney R."/>
            <person name="Wang D."/>
            <person name="Ming R."/>
        </authorList>
    </citation>
    <scope>NUCLEOTIDE SEQUENCE [LARGE SCALE GENOMIC DNA]</scope>
    <source>
        <tissue evidence="2">Young leaf</tissue>
    </source>
</reference>
<keyword evidence="1" id="KW-0812">Transmembrane</keyword>
<feature type="transmembrane region" description="Helical" evidence="1">
    <location>
        <begin position="6"/>
        <end position="24"/>
    </location>
</feature>
<evidence type="ECO:0000313" key="3">
    <source>
        <dbReference type="Proteomes" id="UP000464620"/>
    </source>
</evidence>
<keyword evidence="1" id="KW-0472">Membrane</keyword>
<accession>A0A6B9VCH1</accession>
<evidence type="ECO:0000313" key="2">
    <source>
        <dbReference type="EMBL" id="QHN77962.1"/>
    </source>
</evidence>
<evidence type="ECO:0000256" key="1">
    <source>
        <dbReference type="SAM" id="Phobius"/>
    </source>
</evidence>
<sequence>MAFLSVAFVLYFFLLYMMYVYFDIYLIRFEEILKCCGSFLVKKTYWLSLFS</sequence>
<gene>
    <name evidence="2" type="ORF">DS421_19g657390</name>
</gene>
<dbReference type="AlphaFoldDB" id="A0A6B9VCH1"/>
<dbReference type="Proteomes" id="UP000464620">
    <property type="component" value="Chromosome B09"/>
</dbReference>
<protein>
    <submittedName>
        <fullName evidence="2">Uncharacterized protein</fullName>
    </submittedName>
</protein>
<dbReference type="EMBL" id="CP031001">
    <property type="protein sequence ID" value="QHN77962.1"/>
    <property type="molecule type" value="Genomic_DNA"/>
</dbReference>
<keyword evidence="1" id="KW-1133">Transmembrane helix</keyword>
<proteinExistence type="predicted"/>
<organism evidence="2 3">
    <name type="scientific">Arachis hypogaea</name>
    <name type="common">Peanut</name>
    <dbReference type="NCBI Taxonomy" id="3818"/>
    <lineage>
        <taxon>Eukaryota</taxon>
        <taxon>Viridiplantae</taxon>
        <taxon>Streptophyta</taxon>
        <taxon>Embryophyta</taxon>
        <taxon>Tracheophyta</taxon>
        <taxon>Spermatophyta</taxon>
        <taxon>Magnoliopsida</taxon>
        <taxon>eudicotyledons</taxon>
        <taxon>Gunneridae</taxon>
        <taxon>Pentapetalae</taxon>
        <taxon>rosids</taxon>
        <taxon>fabids</taxon>
        <taxon>Fabales</taxon>
        <taxon>Fabaceae</taxon>
        <taxon>Papilionoideae</taxon>
        <taxon>50 kb inversion clade</taxon>
        <taxon>dalbergioids sensu lato</taxon>
        <taxon>Dalbergieae</taxon>
        <taxon>Pterocarpus clade</taxon>
        <taxon>Arachis</taxon>
    </lineage>
</organism>
<name>A0A6B9VCH1_ARAHY</name>